<gene>
    <name evidence="1" type="ORF">BC008_15665</name>
    <name evidence="2" type="ORF">BC008_16440</name>
</gene>
<evidence type="ECO:0000313" key="3">
    <source>
        <dbReference type="Proteomes" id="UP000053372"/>
    </source>
</evidence>
<evidence type="ECO:0000313" key="2">
    <source>
        <dbReference type="EMBL" id="KST64224.1"/>
    </source>
</evidence>
<name>A0A0V7ZI42_9CYAN</name>
<dbReference type="EMBL" id="LMTZ01000130">
    <property type="protein sequence ID" value="KST63889.1"/>
    <property type="molecule type" value="Genomic_DNA"/>
</dbReference>
<protein>
    <recommendedName>
        <fullName evidence="4">Lipoprotein</fullName>
    </recommendedName>
</protein>
<dbReference type="PROSITE" id="PS51257">
    <property type="entry name" value="PROKAR_LIPOPROTEIN"/>
    <property type="match status" value="1"/>
</dbReference>
<keyword evidence="3" id="KW-1185">Reference proteome</keyword>
<comment type="caution">
    <text evidence="2">The sequence shown here is derived from an EMBL/GenBank/DDBJ whole genome shotgun (WGS) entry which is preliminary data.</text>
</comment>
<dbReference type="OrthoDB" id="9788807at2"/>
<dbReference type="AlphaFoldDB" id="A0A0V7ZI42"/>
<evidence type="ECO:0008006" key="4">
    <source>
        <dbReference type="Google" id="ProtNLM"/>
    </source>
</evidence>
<proteinExistence type="predicted"/>
<reference evidence="2 3" key="1">
    <citation type="journal article" date="2015" name="Genome Announc.">
        <title>Draft Genome of the Euendolithic (true boring) Cyanobacterium Mastigocoleus testarum strain BC008.</title>
        <authorList>
            <person name="Guida B.S."/>
            <person name="Garcia-Pichel F."/>
        </authorList>
    </citation>
    <scope>NUCLEOTIDE SEQUENCE [LARGE SCALE GENOMIC DNA]</scope>
    <source>
        <strain evidence="2 3">BC008</strain>
    </source>
</reference>
<dbReference type="RefSeq" id="WP_058184241.1">
    <property type="nucleotide sequence ID" value="NZ_LMTZ01000126.1"/>
</dbReference>
<dbReference type="EMBL" id="LMTZ01000126">
    <property type="protein sequence ID" value="KST64224.1"/>
    <property type="molecule type" value="Genomic_DNA"/>
</dbReference>
<organism evidence="2 3">
    <name type="scientific">Mastigocoleus testarum BC008</name>
    <dbReference type="NCBI Taxonomy" id="371196"/>
    <lineage>
        <taxon>Bacteria</taxon>
        <taxon>Bacillati</taxon>
        <taxon>Cyanobacteriota</taxon>
        <taxon>Cyanophyceae</taxon>
        <taxon>Nostocales</taxon>
        <taxon>Hapalosiphonaceae</taxon>
        <taxon>Mastigocoleus</taxon>
    </lineage>
</organism>
<sequence length="197" mass="21429">MKHSIISLGLLASIGLTGCIEPNALSSKSSNFITSRLQSAKSTAYGKKAKKFDKPAYIKESIKQYLESHKASAEDSPFTTEYIDLNGDNVKDALTLLSGVRFCGSGGCTMLIHQGVGNKKFKLISVTNLVKIPITINDTKTKGWRDITVQYASNILFSKKIILRFDGKGYPSNAAKEPRANDSNISGEKLTFLQTGT</sequence>
<dbReference type="Proteomes" id="UP000053372">
    <property type="component" value="Unassembled WGS sequence"/>
</dbReference>
<accession>A0A0V7ZI42</accession>
<evidence type="ECO:0000313" key="1">
    <source>
        <dbReference type="EMBL" id="KST63889.1"/>
    </source>
</evidence>